<reference evidence="2" key="1">
    <citation type="journal article" date="2014" name="Genome Announc.">
        <title>Draft genome sequence of Rhodosporidium toruloides CECT1137, an oleaginous yeast of biotechnological interest.</title>
        <authorList>
            <person name="Morin N."/>
            <person name="Calcas X."/>
            <person name="Devillers H."/>
            <person name="Durrens P."/>
            <person name="Sherman D.J."/>
            <person name="Nicaud J.-M."/>
            <person name="Neuveglise C."/>
        </authorList>
    </citation>
    <scope>NUCLEOTIDE SEQUENCE</scope>
    <source>
        <strain evidence="2">CECT1137</strain>
    </source>
</reference>
<proteinExistence type="predicted"/>
<protein>
    <submittedName>
        <fullName evidence="2">RHTO0S25e01618g1_1</fullName>
    </submittedName>
</protein>
<feature type="compositionally biased region" description="Low complexity" evidence="1">
    <location>
        <begin position="115"/>
        <end position="126"/>
    </location>
</feature>
<evidence type="ECO:0000313" key="2">
    <source>
        <dbReference type="EMBL" id="CDR49338.1"/>
    </source>
</evidence>
<feature type="compositionally biased region" description="Polar residues" evidence="1">
    <location>
        <begin position="77"/>
        <end position="91"/>
    </location>
</feature>
<accession>A0A061BH93</accession>
<organism evidence="2">
    <name type="scientific">Rhodotorula toruloides</name>
    <name type="common">Yeast</name>
    <name type="synonym">Rhodosporidium toruloides</name>
    <dbReference type="NCBI Taxonomy" id="5286"/>
    <lineage>
        <taxon>Eukaryota</taxon>
        <taxon>Fungi</taxon>
        <taxon>Dikarya</taxon>
        <taxon>Basidiomycota</taxon>
        <taxon>Pucciniomycotina</taxon>
        <taxon>Microbotryomycetes</taxon>
        <taxon>Sporidiobolales</taxon>
        <taxon>Sporidiobolaceae</taxon>
        <taxon>Rhodotorula</taxon>
    </lineage>
</organism>
<dbReference type="OrthoDB" id="2536635at2759"/>
<evidence type="ECO:0000256" key="1">
    <source>
        <dbReference type="SAM" id="MobiDB-lite"/>
    </source>
</evidence>
<feature type="compositionally biased region" description="Low complexity" evidence="1">
    <location>
        <begin position="178"/>
        <end position="188"/>
    </location>
</feature>
<dbReference type="EMBL" id="LK052960">
    <property type="protein sequence ID" value="CDR49338.1"/>
    <property type="molecule type" value="Genomic_DNA"/>
</dbReference>
<feature type="compositionally biased region" description="Polar residues" evidence="1">
    <location>
        <begin position="19"/>
        <end position="36"/>
    </location>
</feature>
<name>A0A061BH93_RHOTO</name>
<feature type="region of interest" description="Disordered" evidence="1">
    <location>
        <begin position="153"/>
        <end position="279"/>
    </location>
</feature>
<dbReference type="AlphaFoldDB" id="A0A061BH93"/>
<feature type="compositionally biased region" description="Basic and acidic residues" evidence="1">
    <location>
        <begin position="164"/>
        <end position="177"/>
    </location>
</feature>
<feature type="region of interest" description="Disordered" evidence="1">
    <location>
        <begin position="16"/>
        <end position="128"/>
    </location>
</feature>
<feature type="compositionally biased region" description="Low complexity" evidence="1">
    <location>
        <begin position="97"/>
        <end position="106"/>
    </location>
</feature>
<gene>
    <name evidence="2" type="ORF">RHTO0S_25e01618g</name>
</gene>
<feature type="compositionally biased region" description="Polar residues" evidence="1">
    <location>
        <begin position="216"/>
        <end position="228"/>
    </location>
</feature>
<feature type="compositionally biased region" description="Polar residues" evidence="1">
    <location>
        <begin position="250"/>
        <end position="263"/>
    </location>
</feature>
<sequence length="291" mass="30908">MLRIDRFRCVERHRMQQDVLKTQRSTQASQRLTTYAEQDPDLRSSPSHLRPYASSSPDAPQGHPDPLNNPSFPYATPRSTFSRAHTRSVSASPFLAPETPSPTTRIPTPPFVAEATSTPRPSTSASWIQPAEVDGRVEEADFASFSAVPYPARPSPTSFVSPRRTVERAAAAREGRRSSSGLWLSSGETKPSAEPAGLGQAPAPSSGETLPRPASSMASYTADKTSTFGRGSGLIGFLRRGLGGHRRSKSYSGGPTVLASSGEGTAVEQASEGRPAKQRGKVVLGGLGLPP</sequence>